<dbReference type="GO" id="GO:0000287">
    <property type="term" value="F:magnesium ion binding"/>
    <property type="evidence" value="ECO:0007669"/>
    <property type="project" value="InterPro"/>
</dbReference>
<organism evidence="4 5">
    <name type="scientific">Streptomyces smaragdinus</name>
    <dbReference type="NCBI Taxonomy" id="2585196"/>
    <lineage>
        <taxon>Bacteria</taxon>
        <taxon>Bacillati</taxon>
        <taxon>Actinomycetota</taxon>
        <taxon>Actinomycetes</taxon>
        <taxon>Kitasatosporales</taxon>
        <taxon>Streptomycetaceae</taxon>
        <taxon>Streptomyces</taxon>
    </lineage>
</organism>
<sequence length="226" mass="24157">MDTPTITVWDIDLAPEAPDASVHGLLTAGELDRAAGLADPVHRSALIRSHAAARVVLADYAGVPAGRIRWTTGPHGKPAPAAGGCEWNLSRSGTRALLAVTRGPAVGVDIQREHPHGDPWALARRFFTAAEADRVGSAPAGRERVSRLCQLLSRKEAWAKAAGGRLLQFLRRDARGPAPKQWNGDDYFLADLEIGPGFAAAIATTGRTPGPVDYHTRDWRDLCALN</sequence>
<evidence type="ECO:0000256" key="1">
    <source>
        <dbReference type="ARBA" id="ARBA00010990"/>
    </source>
</evidence>
<comment type="similarity">
    <text evidence="1">Belongs to the P-Pant transferase superfamily. Gsp/Sfp/HetI/AcpT family.</text>
</comment>
<reference evidence="4 5" key="1">
    <citation type="submission" date="2019-10" db="EMBL/GenBank/DDBJ databases">
        <title>Streptomyces smaragdinus sp. nov. and Streptomyces fabii sp. nov., isolated from the gut of fungus growing-termite Macrotermes natalensis.</title>
        <authorList>
            <person name="Schwitalla J."/>
            <person name="Benndorf R."/>
            <person name="Martin K."/>
            <person name="De Beer W."/>
            <person name="Kaster A.-K."/>
            <person name="Vollmers J."/>
            <person name="Poulsen M."/>
            <person name="Beemelmanns C."/>
        </authorList>
    </citation>
    <scope>NUCLEOTIDE SEQUENCE [LARGE SCALE GENOMIC DNA]</scope>
    <source>
        <strain evidence="4 5">RB5</strain>
    </source>
</reference>
<protein>
    <recommendedName>
        <fullName evidence="3">4'-phosphopantetheinyl transferase domain-containing protein</fullName>
    </recommendedName>
</protein>
<dbReference type="Proteomes" id="UP000466345">
    <property type="component" value="Unassembled WGS sequence"/>
</dbReference>
<dbReference type="InterPro" id="IPR050559">
    <property type="entry name" value="P-Pant_transferase_sf"/>
</dbReference>
<dbReference type="Gene3D" id="3.90.470.20">
    <property type="entry name" value="4'-phosphopantetheinyl transferase domain"/>
    <property type="match status" value="1"/>
</dbReference>
<evidence type="ECO:0000313" key="5">
    <source>
        <dbReference type="Proteomes" id="UP000466345"/>
    </source>
</evidence>
<dbReference type="PANTHER" id="PTHR12215">
    <property type="entry name" value="PHOSPHOPANTETHEINE TRANSFERASE"/>
    <property type="match status" value="1"/>
</dbReference>
<dbReference type="AlphaFoldDB" id="A0A7K0CP11"/>
<evidence type="ECO:0000256" key="2">
    <source>
        <dbReference type="ARBA" id="ARBA00022679"/>
    </source>
</evidence>
<dbReference type="RefSeq" id="WP_153455611.1">
    <property type="nucleotide sequence ID" value="NZ_WEGJ01000024.1"/>
</dbReference>
<dbReference type="PANTHER" id="PTHR12215:SF10">
    <property type="entry name" value="L-AMINOADIPATE-SEMIALDEHYDE DEHYDROGENASE-PHOSPHOPANTETHEINYL TRANSFERASE"/>
    <property type="match status" value="1"/>
</dbReference>
<dbReference type="SUPFAM" id="SSF56214">
    <property type="entry name" value="4'-phosphopantetheinyl transferase"/>
    <property type="match status" value="2"/>
</dbReference>
<proteinExistence type="inferred from homology"/>
<evidence type="ECO:0000313" key="4">
    <source>
        <dbReference type="EMBL" id="MQY14762.1"/>
    </source>
</evidence>
<dbReference type="InterPro" id="IPR037143">
    <property type="entry name" value="4-PPantetheinyl_Trfase_dom_sf"/>
</dbReference>
<feature type="domain" description="4'-phosphopantetheinyl transferase" evidence="3">
    <location>
        <begin position="105"/>
        <end position="170"/>
    </location>
</feature>
<dbReference type="InterPro" id="IPR008278">
    <property type="entry name" value="4-PPantetheinyl_Trfase_dom"/>
</dbReference>
<dbReference type="GO" id="GO:0008897">
    <property type="term" value="F:holo-[acyl-carrier-protein] synthase activity"/>
    <property type="evidence" value="ECO:0007669"/>
    <property type="project" value="InterPro"/>
</dbReference>
<accession>A0A7K0CP11</accession>
<name>A0A7K0CP11_9ACTN</name>
<evidence type="ECO:0000259" key="3">
    <source>
        <dbReference type="Pfam" id="PF01648"/>
    </source>
</evidence>
<dbReference type="OrthoDB" id="190168at2"/>
<gene>
    <name evidence="4" type="ORF">SRB5_49380</name>
</gene>
<dbReference type="Pfam" id="PF01648">
    <property type="entry name" value="ACPS"/>
    <property type="match status" value="1"/>
</dbReference>
<dbReference type="EMBL" id="WEGJ01000024">
    <property type="protein sequence ID" value="MQY14762.1"/>
    <property type="molecule type" value="Genomic_DNA"/>
</dbReference>
<comment type="caution">
    <text evidence="4">The sequence shown here is derived from an EMBL/GenBank/DDBJ whole genome shotgun (WGS) entry which is preliminary data.</text>
</comment>
<dbReference type="GO" id="GO:0005829">
    <property type="term" value="C:cytosol"/>
    <property type="evidence" value="ECO:0007669"/>
    <property type="project" value="TreeGrafter"/>
</dbReference>
<keyword evidence="2" id="KW-0808">Transferase</keyword>
<dbReference type="GO" id="GO:0019878">
    <property type="term" value="P:lysine biosynthetic process via aminoadipic acid"/>
    <property type="evidence" value="ECO:0007669"/>
    <property type="project" value="TreeGrafter"/>
</dbReference>
<keyword evidence="5" id="KW-1185">Reference proteome</keyword>